<dbReference type="STRING" id="933852.A0A0C2WDN3"/>
<sequence>MLIVTGIGGCGKTQLMLKFMKSYQSEFASQFFIDGSSKDRIRADILRNVRALGTEHSQKTFEDCIIYLSQPFTGHTRLLLYDNVDDPDLDLSSLLPQGKSCAVAITSRNSLLGDMYPEAHLRLDIMSMDEAIDLLLRSPDRPTTTTERARAEATAIAEALGCLPIALQQARSYMQQTKCSPSAYLQRLSANRHKLLGRAVRHQLDAQAVSTHAAFETSFEKLPSQSQKLLRLLSHFHWRAFPLELVNLAAKHTFSDYEEQRTEHGDDFYAGKQVLEDIFLQDGEWDIINLDDMTLALQSYSLSVISPGVETSLLQMHPLIHEWIRSCIPESERHGYQSAAVVLLALGARKGHPATMQYLPSHVIHMSPLWDRLYVNEAVAFASILAENGLYEREALLREKVVKDLRER</sequence>
<dbReference type="Gene3D" id="3.40.50.300">
    <property type="entry name" value="P-loop containing nucleotide triphosphate hydrolases"/>
    <property type="match status" value="1"/>
</dbReference>
<dbReference type="HOGENOM" id="CLU_000288_125_0_1"/>
<dbReference type="PANTHER" id="PTHR35205:SF1">
    <property type="entry name" value="ZU5 DOMAIN-CONTAINING PROTEIN"/>
    <property type="match status" value="1"/>
</dbReference>
<dbReference type="SUPFAM" id="SSF52540">
    <property type="entry name" value="P-loop containing nucleoside triphosphate hydrolases"/>
    <property type="match status" value="1"/>
</dbReference>
<protein>
    <recommendedName>
        <fullName evidence="1">NB-ARC domain-containing protein</fullName>
    </recommendedName>
</protein>
<dbReference type="InterPro" id="IPR027417">
    <property type="entry name" value="P-loop_NTPase"/>
</dbReference>
<dbReference type="GO" id="GO:0043531">
    <property type="term" value="F:ADP binding"/>
    <property type="evidence" value="ECO:0007669"/>
    <property type="project" value="InterPro"/>
</dbReference>
<dbReference type="InterPro" id="IPR002182">
    <property type="entry name" value="NB-ARC"/>
</dbReference>
<proteinExistence type="predicted"/>
<reference evidence="3" key="2">
    <citation type="submission" date="2015-01" db="EMBL/GenBank/DDBJ databases">
        <title>Evolutionary Origins and Diversification of the Mycorrhizal Mutualists.</title>
        <authorList>
            <consortium name="DOE Joint Genome Institute"/>
            <consortium name="Mycorrhizal Genomics Consortium"/>
            <person name="Kohler A."/>
            <person name="Kuo A."/>
            <person name="Nagy L.G."/>
            <person name="Floudas D."/>
            <person name="Copeland A."/>
            <person name="Barry K.W."/>
            <person name="Cichocki N."/>
            <person name="Veneault-Fourrey C."/>
            <person name="LaButti K."/>
            <person name="Lindquist E.A."/>
            <person name="Lipzen A."/>
            <person name="Lundell T."/>
            <person name="Morin E."/>
            <person name="Murat C."/>
            <person name="Riley R."/>
            <person name="Ohm R."/>
            <person name="Sun H."/>
            <person name="Tunlid A."/>
            <person name="Henrissat B."/>
            <person name="Grigoriev I.V."/>
            <person name="Hibbett D.S."/>
            <person name="Martin F."/>
        </authorList>
    </citation>
    <scope>NUCLEOTIDE SEQUENCE [LARGE SCALE GENOMIC DNA]</scope>
    <source>
        <strain evidence="3">MAFF 305830</strain>
    </source>
</reference>
<dbReference type="Pfam" id="PF00931">
    <property type="entry name" value="NB-ARC"/>
    <property type="match status" value="1"/>
</dbReference>
<organism evidence="2 3">
    <name type="scientific">Serendipita vermifera MAFF 305830</name>
    <dbReference type="NCBI Taxonomy" id="933852"/>
    <lineage>
        <taxon>Eukaryota</taxon>
        <taxon>Fungi</taxon>
        <taxon>Dikarya</taxon>
        <taxon>Basidiomycota</taxon>
        <taxon>Agaricomycotina</taxon>
        <taxon>Agaricomycetes</taxon>
        <taxon>Sebacinales</taxon>
        <taxon>Serendipitaceae</taxon>
        <taxon>Serendipita</taxon>
    </lineage>
</organism>
<dbReference type="PANTHER" id="PTHR35205">
    <property type="entry name" value="NB-ARC AND TPR DOMAIN PROTEIN"/>
    <property type="match status" value="1"/>
</dbReference>
<gene>
    <name evidence="2" type="ORF">M408DRAFT_317355</name>
</gene>
<feature type="domain" description="NB-ARC" evidence="1">
    <location>
        <begin position="2"/>
        <end position="135"/>
    </location>
</feature>
<reference evidence="2 3" key="1">
    <citation type="submission" date="2014-04" db="EMBL/GenBank/DDBJ databases">
        <authorList>
            <consortium name="DOE Joint Genome Institute"/>
            <person name="Kuo A."/>
            <person name="Zuccaro A."/>
            <person name="Kohler A."/>
            <person name="Nagy L.G."/>
            <person name="Floudas D."/>
            <person name="Copeland A."/>
            <person name="Barry K.W."/>
            <person name="Cichocki N."/>
            <person name="Veneault-Fourrey C."/>
            <person name="LaButti K."/>
            <person name="Lindquist E.A."/>
            <person name="Lipzen A."/>
            <person name="Lundell T."/>
            <person name="Morin E."/>
            <person name="Murat C."/>
            <person name="Sun H."/>
            <person name="Tunlid A."/>
            <person name="Henrissat B."/>
            <person name="Grigoriev I.V."/>
            <person name="Hibbett D.S."/>
            <person name="Martin F."/>
            <person name="Nordberg H.P."/>
            <person name="Cantor M.N."/>
            <person name="Hua S.X."/>
        </authorList>
    </citation>
    <scope>NUCLEOTIDE SEQUENCE [LARGE SCALE GENOMIC DNA]</scope>
    <source>
        <strain evidence="2 3">MAFF 305830</strain>
    </source>
</reference>
<accession>A0A0C2WDN3</accession>
<evidence type="ECO:0000313" key="3">
    <source>
        <dbReference type="Proteomes" id="UP000054097"/>
    </source>
</evidence>
<dbReference type="EMBL" id="KN824322">
    <property type="protein sequence ID" value="KIM24578.1"/>
    <property type="molecule type" value="Genomic_DNA"/>
</dbReference>
<keyword evidence="3" id="KW-1185">Reference proteome</keyword>
<evidence type="ECO:0000313" key="2">
    <source>
        <dbReference type="EMBL" id="KIM24578.1"/>
    </source>
</evidence>
<dbReference type="OrthoDB" id="1658288at2759"/>
<evidence type="ECO:0000259" key="1">
    <source>
        <dbReference type="Pfam" id="PF00931"/>
    </source>
</evidence>
<feature type="non-terminal residue" evidence="2">
    <location>
        <position position="408"/>
    </location>
</feature>
<dbReference type="AlphaFoldDB" id="A0A0C2WDN3"/>
<dbReference type="Proteomes" id="UP000054097">
    <property type="component" value="Unassembled WGS sequence"/>
</dbReference>
<name>A0A0C2WDN3_SERVB</name>